<dbReference type="EMBL" id="CP072362">
    <property type="protein sequence ID" value="QUB76566.1"/>
    <property type="molecule type" value="Genomic_DNA"/>
</dbReference>
<keyword evidence="2" id="KW-1185">Reference proteome</keyword>
<dbReference type="Proteomes" id="UP000682195">
    <property type="component" value="Chromosome 2"/>
</dbReference>
<sequence>MANNLPSIPKQITICLEESKYAHGLKQEESIHSHNFNRVIQLIKNQVEKLNTKKSPYNVEHQYNTISIFGGRGTGKTTFILSLLQSIEKEYENDAEILKIIDPTQMEEKEHVFLVILSLIDTEVRRKIESHRKDNNASCCCFEKEWRNKLSSLAKGLPTLEGLNKKQYENWDDDLYIVERGLNNVKSAYDLERNFHELVDIALEILGKKFFVLAFDDIDVDMSKGWSVLETIRKYLTTPKFVIFLSGNLTLYSYNVRLHQWNQLKGLTTFEEHDYKSQVNQLEGQYLLKVLKPENRIQLRTLLDYKHIYQTPYMIKEEGKEIEEVYSNILKNFGIHKNSTQRLFIDYLLGLSIRSQISILSDYTEPDIMSQINVYVSRMIAANIDVDLAVKNPIFTTISIVEYLKKSNGFPHSYLLIPNTINHDMNGVLMGLTTIFANQAKQSPWIIFDYMLRVGYTRHLNLQLSTTAFNQILSHTGIMQDMSIKNIVLLMAAVGKANNLKLPELILLEGLGSKAKKGPEEKENAIDNILKGDNINMTQKVLALLPLFSLGKGQRQNTELYYSVLPLLSTICMIIRSGKDVSSIKSLLSDLSLHRTYPMSSEDQVVSDAPESNITSNEELSQSLGIDIEDKILDDLIIELILWRKDFIKDNENSPTLILPPYLLGRIMTRFTSALINVPNKKNLAELFQQHLILFLNSVLIEEAKEKFGDKVNVNNNNPVDDPKLFYDNLGKVTSKTEGEKSYLDSLTLIRCLLSCPLICVFFNTKVSSKIKEYFDAFGFNDITLFDGILSRAEFKTKENSTNGTIKITKDNLKESLGSIIKKEGEETFKTQVYDIANNAKARKALLNLDSVKSIGQGCTKKLKELYKKEYIDKQ</sequence>
<evidence type="ECO:0000313" key="2">
    <source>
        <dbReference type="Proteomes" id="UP000682195"/>
    </source>
</evidence>
<dbReference type="SUPFAM" id="SSF52540">
    <property type="entry name" value="P-loop containing nucleoside triphosphate hydrolases"/>
    <property type="match status" value="1"/>
</dbReference>
<name>A0ABX7XSF7_9BACT</name>
<protein>
    <submittedName>
        <fullName evidence="1">Crinivirus P26 protein</fullName>
    </submittedName>
</protein>
<dbReference type="RefSeq" id="WP_211808439.1">
    <property type="nucleotide sequence ID" value="NZ_CP072362.1"/>
</dbReference>
<proteinExistence type="predicted"/>
<evidence type="ECO:0000313" key="1">
    <source>
        <dbReference type="EMBL" id="QUB76566.1"/>
    </source>
</evidence>
<accession>A0ABX7XSF7</accession>
<reference evidence="1 2" key="1">
    <citation type="submission" date="2021-03" db="EMBL/GenBank/DDBJ databases">
        <title>Human Oral Microbial Genomes.</title>
        <authorList>
            <person name="Johnston C.D."/>
            <person name="Chen T."/>
            <person name="Dewhirst F.E."/>
        </authorList>
    </citation>
    <scope>NUCLEOTIDE SEQUENCE [LARGE SCALE GENOMIC DNA]</scope>
    <source>
        <strain evidence="1 2">F0054</strain>
    </source>
</reference>
<gene>
    <name evidence="1" type="ORF">J5A58_12670</name>
</gene>
<organism evidence="1 2">
    <name type="scientific">Prevotella melaninogenica</name>
    <dbReference type="NCBI Taxonomy" id="28132"/>
    <lineage>
        <taxon>Bacteria</taxon>
        <taxon>Pseudomonadati</taxon>
        <taxon>Bacteroidota</taxon>
        <taxon>Bacteroidia</taxon>
        <taxon>Bacteroidales</taxon>
        <taxon>Prevotellaceae</taxon>
        <taxon>Prevotella</taxon>
    </lineage>
</organism>
<dbReference type="Gene3D" id="3.40.50.300">
    <property type="entry name" value="P-loop containing nucleotide triphosphate hydrolases"/>
    <property type="match status" value="1"/>
</dbReference>
<dbReference type="InterPro" id="IPR027417">
    <property type="entry name" value="P-loop_NTPase"/>
</dbReference>